<evidence type="ECO:0000256" key="1">
    <source>
        <dbReference type="SAM" id="Phobius"/>
    </source>
</evidence>
<dbReference type="OrthoDB" id="4990503at2"/>
<dbReference type="PANTHER" id="PTHR37938:SF1">
    <property type="entry name" value="BLL0215 PROTEIN"/>
    <property type="match status" value="1"/>
</dbReference>
<keyword evidence="4" id="KW-1185">Reference proteome</keyword>
<name>A0A371NX30_9MICO</name>
<comment type="caution">
    <text evidence="3">The sequence shown here is derived from an EMBL/GenBank/DDBJ whole genome shotgun (WGS) entry which is preliminary data.</text>
</comment>
<accession>A0A371NX30</accession>
<organism evidence="3 4">
    <name type="scientific">Microbacterium bovistercoris</name>
    <dbReference type="NCBI Taxonomy" id="2293570"/>
    <lineage>
        <taxon>Bacteria</taxon>
        <taxon>Bacillati</taxon>
        <taxon>Actinomycetota</taxon>
        <taxon>Actinomycetes</taxon>
        <taxon>Micrococcales</taxon>
        <taxon>Microbacteriaceae</taxon>
        <taxon>Microbacterium</taxon>
    </lineage>
</organism>
<dbReference type="Pfam" id="PF03703">
    <property type="entry name" value="bPH_2"/>
    <property type="match status" value="1"/>
</dbReference>
<evidence type="ECO:0000259" key="2">
    <source>
        <dbReference type="Pfam" id="PF03703"/>
    </source>
</evidence>
<dbReference type="AlphaFoldDB" id="A0A371NX30"/>
<dbReference type="EMBL" id="QUAB01000015">
    <property type="protein sequence ID" value="REJ07599.1"/>
    <property type="molecule type" value="Genomic_DNA"/>
</dbReference>
<dbReference type="PANTHER" id="PTHR37938">
    <property type="entry name" value="BLL0215 PROTEIN"/>
    <property type="match status" value="1"/>
</dbReference>
<dbReference type="Proteomes" id="UP000262172">
    <property type="component" value="Unassembled WGS sequence"/>
</dbReference>
<evidence type="ECO:0000313" key="3">
    <source>
        <dbReference type="EMBL" id="REJ07599.1"/>
    </source>
</evidence>
<sequence>MSQPVTLGGRPMMPPPGVPVEELLIARFHGHARRLFWSALVLIGVFGATAYFYDNLPDGFENWMLLAAAGVLILMAVVVPYLTWRSRSYTITNRRVIVREGIGSRRRREVSHARGYTIAVHRGLLQRMWGAGTITLSNGVDAPLRLVNVPSVNLVHETLADQIEVSQILAHRDAQSGLGTPPPAGPPLAP</sequence>
<dbReference type="RefSeq" id="WP_116240844.1">
    <property type="nucleotide sequence ID" value="NZ_QUAB01000015.1"/>
</dbReference>
<gene>
    <name evidence="3" type="ORF">DY023_02870</name>
</gene>
<keyword evidence="1" id="KW-1133">Transmembrane helix</keyword>
<reference evidence="3 4" key="1">
    <citation type="submission" date="2018-08" db="EMBL/GenBank/DDBJ databases">
        <title>Isolation, diversity and antifungal activity of Actinobacteria from cow dung.</title>
        <authorList>
            <person name="Ling L."/>
        </authorList>
    </citation>
    <scope>NUCLEOTIDE SEQUENCE [LARGE SCALE GENOMIC DNA]</scope>
    <source>
        <strain evidence="3 4">NEAU-LLE</strain>
    </source>
</reference>
<feature type="domain" description="YdbS-like PH" evidence="2">
    <location>
        <begin position="84"/>
        <end position="156"/>
    </location>
</feature>
<dbReference type="InterPro" id="IPR005182">
    <property type="entry name" value="YdbS-like_PH"/>
</dbReference>
<keyword evidence="1" id="KW-0812">Transmembrane</keyword>
<evidence type="ECO:0000313" key="4">
    <source>
        <dbReference type="Proteomes" id="UP000262172"/>
    </source>
</evidence>
<protein>
    <submittedName>
        <fullName evidence="3">PH domain-containing protein</fullName>
    </submittedName>
</protein>
<feature type="transmembrane region" description="Helical" evidence="1">
    <location>
        <begin position="35"/>
        <end position="53"/>
    </location>
</feature>
<proteinExistence type="predicted"/>
<keyword evidence="1" id="KW-0472">Membrane</keyword>
<feature type="transmembrane region" description="Helical" evidence="1">
    <location>
        <begin position="65"/>
        <end position="84"/>
    </location>
</feature>